<gene>
    <name evidence="3" type="ORF">ABWT76_002861</name>
</gene>
<accession>A0AAU8JM91</accession>
<evidence type="ECO:0000313" key="3">
    <source>
        <dbReference type="EMBL" id="XCM39898.1"/>
    </source>
</evidence>
<keyword evidence="1" id="KW-0812">Transmembrane</keyword>
<dbReference type="Pfam" id="PF01882">
    <property type="entry name" value="DUF58"/>
    <property type="match status" value="1"/>
</dbReference>
<evidence type="ECO:0000259" key="2">
    <source>
        <dbReference type="Pfam" id="PF01882"/>
    </source>
</evidence>
<dbReference type="EMBL" id="CP159837">
    <property type="protein sequence ID" value="XCM39898.1"/>
    <property type="molecule type" value="Genomic_DNA"/>
</dbReference>
<dbReference type="PANTHER" id="PTHR34351">
    <property type="entry name" value="SLR1927 PROTEIN-RELATED"/>
    <property type="match status" value="1"/>
</dbReference>
<feature type="transmembrane region" description="Helical" evidence="1">
    <location>
        <begin position="23"/>
        <end position="42"/>
    </location>
</feature>
<proteinExistence type="predicted"/>
<reference evidence="3" key="1">
    <citation type="submission" date="2024-07" db="EMBL/GenBank/DDBJ databases">
        <authorList>
            <person name="Kim Y.J."/>
            <person name="Jeong J.Y."/>
        </authorList>
    </citation>
    <scope>NUCLEOTIDE SEQUENCE</scope>
    <source>
        <strain evidence="3">GIHE-MW2</strain>
    </source>
</reference>
<sequence>MKRFLYDIFRQFSAFERSRQRRLTPNGLVVLICLICSGVLSVDTNQSMAAQIFTFLLSLFIIAIVSSRLFRFRFHAVRMLPKFATVGVTIKYRLVIHNRTNQTQKGLKLLENFADPRPNFQEFLTTPEPNENIHNVVDRYLGYYRWLWLVKRKQCATANPIELPPLLPDSKTEAIGEITPLYRGVIRLVGLTVFRPDPFNLFNASVTISLPQSLLVLPKLYQIPPIQLPGFRRYQSGGVALASSVGDAEEFRSLREYRPGDSLRKIHWKSWAKVGKPIVKEEQDEFFVRHALILDTFQSMKYSEVLEEAIAIAASFACEVQTQESLLDLMFVGHEAYCFTFGRSLSHTDKMLEILASVVACQDKSFSALTPVLLERVSLLSGCICIFISWDDERQQLVNYLKSIGLNTLILIISETATKLPNSEINSIRDNLTQCQVLRLGKIQEDLMQL</sequence>
<protein>
    <submittedName>
        <fullName evidence="3">DUF58 domain-containing protein</fullName>
    </submittedName>
</protein>
<dbReference type="RefSeq" id="WP_354636314.1">
    <property type="nucleotide sequence ID" value="NZ_CP159837.1"/>
</dbReference>
<keyword evidence="1" id="KW-1133">Transmembrane helix</keyword>
<feature type="domain" description="DUF58" evidence="2">
    <location>
        <begin position="254"/>
        <end position="356"/>
    </location>
</feature>
<organism evidence="3">
    <name type="scientific">Planktothricoides raciborskii GIHE-MW2</name>
    <dbReference type="NCBI Taxonomy" id="2792601"/>
    <lineage>
        <taxon>Bacteria</taxon>
        <taxon>Bacillati</taxon>
        <taxon>Cyanobacteriota</taxon>
        <taxon>Cyanophyceae</taxon>
        <taxon>Oscillatoriophycideae</taxon>
        <taxon>Oscillatoriales</taxon>
        <taxon>Oscillatoriaceae</taxon>
        <taxon>Planktothricoides</taxon>
    </lineage>
</organism>
<evidence type="ECO:0000256" key="1">
    <source>
        <dbReference type="SAM" id="Phobius"/>
    </source>
</evidence>
<dbReference type="AlphaFoldDB" id="A0AAU8JM91"/>
<keyword evidence="1" id="KW-0472">Membrane</keyword>
<dbReference type="InterPro" id="IPR002881">
    <property type="entry name" value="DUF58"/>
</dbReference>
<name>A0AAU8JM91_9CYAN</name>
<feature type="transmembrane region" description="Helical" evidence="1">
    <location>
        <begin position="48"/>
        <end position="70"/>
    </location>
</feature>